<evidence type="ECO:0000313" key="2">
    <source>
        <dbReference type="EMBL" id="BDV43396.1"/>
    </source>
</evidence>
<dbReference type="Proteomes" id="UP001317705">
    <property type="component" value="Chromosome"/>
</dbReference>
<proteinExistence type="predicted"/>
<dbReference type="InterPro" id="IPR000157">
    <property type="entry name" value="TIR_dom"/>
</dbReference>
<dbReference type="Gene3D" id="3.40.50.10140">
    <property type="entry name" value="Toll/interleukin-1 receptor homology (TIR) domain"/>
    <property type="match status" value="1"/>
</dbReference>
<gene>
    <name evidence="2" type="ORF">GURASL_23190</name>
</gene>
<dbReference type="InterPro" id="IPR035897">
    <property type="entry name" value="Toll_tir_struct_dom_sf"/>
</dbReference>
<name>A0ABM8EM53_9BACT</name>
<accession>A0ABM8EM53</accession>
<dbReference type="SUPFAM" id="SSF52200">
    <property type="entry name" value="Toll/Interleukin receptor TIR domain"/>
    <property type="match status" value="1"/>
</dbReference>
<protein>
    <recommendedName>
        <fullName evidence="1">TIR domain-containing protein</fullName>
    </recommendedName>
</protein>
<organism evidence="2 3">
    <name type="scientific">Geotalea uraniireducens</name>
    <dbReference type="NCBI Taxonomy" id="351604"/>
    <lineage>
        <taxon>Bacteria</taxon>
        <taxon>Pseudomonadati</taxon>
        <taxon>Thermodesulfobacteriota</taxon>
        <taxon>Desulfuromonadia</taxon>
        <taxon>Geobacterales</taxon>
        <taxon>Geobacteraceae</taxon>
        <taxon>Geotalea</taxon>
    </lineage>
</organism>
<dbReference type="RefSeq" id="WP_281999499.1">
    <property type="nucleotide sequence ID" value="NZ_AP027151.1"/>
</dbReference>
<dbReference type="SMART" id="SM00255">
    <property type="entry name" value="TIR"/>
    <property type="match status" value="1"/>
</dbReference>
<dbReference type="EMBL" id="AP027151">
    <property type="protein sequence ID" value="BDV43396.1"/>
    <property type="molecule type" value="Genomic_DNA"/>
</dbReference>
<evidence type="ECO:0000313" key="3">
    <source>
        <dbReference type="Proteomes" id="UP001317705"/>
    </source>
</evidence>
<sequence length="302" mass="34579">MHRYEIAISFAGEDRNVASAIADRLTAEGVRVFYDEYEQADLWGKDLYEYLAEVYSQHARYCIMLLSENYARKLWTNHERQNAQARAFRERAEYILPVKLDDTKIPGIRETVGYIDLRATTIDDLIPMILLKLGRKSGDAGGTGISASVPEIKIPIPKIKKTFTQLEKDRFTKEGFGFISAYFKNGIERIRTLGGGLDADLLAIGELKFVAKLYRNGDVASQCKIWMGGAFSQNSICYSESFHDIHSDNSYNDWLTIEDDGYRLFFKSSGMWFRSSEDAEKVLDGQQAAEYFWRRFTGPLER</sequence>
<reference evidence="2 3" key="1">
    <citation type="submission" date="2022-12" db="EMBL/GenBank/DDBJ databases">
        <title>Polyphasic characterization of Geotalea uranireducens NIT-SL11 newly isolated from a complex of sewage sludge and microbially reduced graphene oxide.</title>
        <authorList>
            <person name="Xie L."/>
            <person name="Yoshida N."/>
            <person name="Meng L."/>
        </authorList>
    </citation>
    <scope>NUCLEOTIDE SEQUENCE [LARGE SCALE GENOMIC DNA]</scope>
    <source>
        <strain evidence="2 3">NIT-SL11</strain>
    </source>
</reference>
<feature type="domain" description="TIR" evidence="1">
    <location>
        <begin position="3"/>
        <end position="141"/>
    </location>
</feature>
<keyword evidence="3" id="KW-1185">Reference proteome</keyword>
<dbReference type="Pfam" id="PF13676">
    <property type="entry name" value="TIR_2"/>
    <property type="match status" value="1"/>
</dbReference>
<evidence type="ECO:0000259" key="1">
    <source>
        <dbReference type="SMART" id="SM00255"/>
    </source>
</evidence>